<dbReference type="GO" id="GO:0016887">
    <property type="term" value="F:ATP hydrolysis activity"/>
    <property type="evidence" value="ECO:0007669"/>
    <property type="project" value="InterPro"/>
</dbReference>
<dbReference type="GO" id="GO:0045454">
    <property type="term" value="P:cell redox homeostasis"/>
    <property type="evidence" value="ECO:0007669"/>
    <property type="project" value="InterPro"/>
</dbReference>
<organism evidence="11 12">
    <name type="scientific">Ruania alba</name>
    <dbReference type="NCBI Taxonomy" id="648782"/>
    <lineage>
        <taxon>Bacteria</taxon>
        <taxon>Bacillati</taxon>
        <taxon>Actinomycetota</taxon>
        <taxon>Actinomycetes</taxon>
        <taxon>Micrococcales</taxon>
        <taxon>Ruaniaceae</taxon>
        <taxon>Ruania</taxon>
    </lineage>
</organism>
<accession>A0A1H5HBW7</accession>
<keyword evidence="12" id="KW-1185">Reference proteome</keyword>
<feature type="transmembrane region" description="Helical" evidence="8">
    <location>
        <begin position="320"/>
        <end position="345"/>
    </location>
</feature>
<feature type="domain" description="ABC transmembrane type-1" evidence="10">
    <location>
        <begin position="64"/>
        <end position="346"/>
    </location>
</feature>
<dbReference type="PROSITE" id="PS50893">
    <property type="entry name" value="ABC_TRANSPORTER_2"/>
    <property type="match status" value="1"/>
</dbReference>
<dbReference type="PANTHER" id="PTHR24221:SF654">
    <property type="entry name" value="ATP-BINDING CASSETTE SUB-FAMILY B MEMBER 6"/>
    <property type="match status" value="1"/>
</dbReference>
<feature type="transmembrane region" description="Helical" evidence="8">
    <location>
        <begin position="201"/>
        <end position="222"/>
    </location>
</feature>
<feature type="transmembrane region" description="Helical" evidence="8">
    <location>
        <begin position="284"/>
        <end position="308"/>
    </location>
</feature>
<dbReference type="InterPro" id="IPR027417">
    <property type="entry name" value="P-loop_NTPase"/>
</dbReference>
<sequence>MTARGGDPVASVPSNGPTTARGGDLIAPATSGDPTTARGRLLADLRQVRAVLPLLGVDRRRTMLAIAWGSLTLSAAVGLAAVSAWLIARASQMPHVLDLTVAVVTVRALGISRGVFRYLDRITSHDVALRGVATLRERLYTALASGRAEAVLGLRRGDLLSRLGADADAIGDVVVRALVPAAVAAVVSTGSVLLVGAFSPAAGAVLALCLLVSGVGAPMLAAKATRAAEVALTEDRAELSAAVTTVLDGATELRVNGGIAAATGHVAAVEERLRRGRDRAAGPAAAAHALVLLATGVATVAALLIGIGATAGGSLAPVELAVVVLTPLAAFEASAALPAAAVQLTRSAAAARRVRALLDAARPAGSSPADWPSVRARCHSSSGPGQPERRSPAPTGRAVPHAGVVAQNLACGWDGRTVVTGIDLHLEPGRAVVVAGPSGAGKTTLALTLAGLIPPVVGTLDITGGAPTEVVTFTAEDAHLFETTVLENLRVARGDVSSAEAEDALARVGLSTLVSRLPHGLDTIVGAPTLSGGERRRLLLARALLSPAPLLILDEPTEHLDPATAAALMTDILTLGRDRGVLVITHQHTGCEAADQVIRIDGSRTLVS</sequence>
<reference evidence="12" key="1">
    <citation type="submission" date="2016-10" db="EMBL/GenBank/DDBJ databases">
        <authorList>
            <person name="Varghese N."/>
            <person name="Submissions S."/>
        </authorList>
    </citation>
    <scope>NUCLEOTIDE SEQUENCE [LARGE SCALE GENOMIC DNA]</scope>
    <source>
        <strain evidence="12">DSM 21368</strain>
    </source>
</reference>
<dbReference type="InterPro" id="IPR014223">
    <property type="entry name" value="ABC_CydC/D"/>
</dbReference>
<evidence type="ECO:0000256" key="7">
    <source>
        <dbReference type="SAM" id="MobiDB-lite"/>
    </source>
</evidence>
<keyword evidence="2 8" id="KW-0812">Transmembrane</keyword>
<dbReference type="InterPro" id="IPR003439">
    <property type="entry name" value="ABC_transporter-like_ATP-bd"/>
</dbReference>
<dbReference type="Gene3D" id="3.40.50.300">
    <property type="entry name" value="P-loop containing nucleotide triphosphate hydrolases"/>
    <property type="match status" value="1"/>
</dbReference>
<dbReference type="GO" id="GO:0005886">
    <property type="term" value="C:plasma membrane"/>
    <property type="evidence" value="ECO:0007669"/>
    <property type="project" value="UniProtKB-SubCell"/>
</dbReference>
<dbReference type="InterPro" id="IPR039421">
    <property type="entry name" value="Type_1_exporter"/>
</dbReference>
<evidence type="ECO:0000259" key="10">
    <source>
        <dbReference type="PROSITE" id="PS50929"/>
    </source>
</evidence>
<dbReference type="GO" id="GO:0140359">
    <property type="term" value="F:ABC-type transporter activity"/>
    <property type="evidence" value="ECO:0007669"/>
    <property type="project" value="InterPro"/>
</dbReference>
<protein>
    <submittedName>
        <fullName evidence="11">ATP-binding cassette, subfamily C, CydC</fullName>
    </submittedName>
</protein>
<gene>
    <name evidence="11" type="ORF">SAMN04488554_1913</name>
</gene>
<dbReference type="OrthoDB" id="3237158at2"/>
<feature type="domain" description="ABC transporter" evidence="9">
    <location>
        <begin position="404"/>
        <end position="607"/>
    </location>
</feature>
<evidence type="ECO:0000256" key="4">
    <source>
        <dbReference type="ARBA" id="ARBA00022840"/>
    </source>
</evidence>
<feature type="transmembrane region" description="Helical" evidence="8">
    <location>
        <begin position="64"/>
        <end position="87"/>
    </location>
</feature>
<dbReference type="PROSITE" id="PS00211">
    <property type="entry name" value="ABC_TRANSPORTER_1"/>
    <property type="match status" value="1"/>
</dbReference>
<evidence type="ECO:0000256" key="8">
    <source>
        <dbReference type="SAM" id="Phobius"/>
    </source>
</evidence>
<dbReference type="GO" id="GO:0034775">
    <property type="term" value="P:glutathione transmembrane transport"/>
    <property type="evidence" value="ECO:0007669"/>
    <property type="project" value="InterPro"/>
</dbReference>
<dbReference type="NCBIfam" id="TIGR02868">
    <property type="entry name" value="CydC"/>
    <property type="match status" value="1"/>
</dbReference>
<proteinExistence type="predicted"/>
<dbReference type="GO" id="GO:0005524">
    <property type="term" value="F:ATP binding"/>
    <property type="evidence" value="ECO:0007669"/>
    <property type="project" value="UniProtKB-KW"/>
</dbReference>
<dbReference type="STRING" id="648782.SAMN04488554_1913"/>
<evidence type="ECO:0000256" key="3">
    <source>
        <dbReference type="ARBA" id="ARBA00022741"/>
    </source>
</evidence>
<dbReference type="SUPFAM" id="SSF52540">
    <property type="entry name" value="P-loop containing nucleoside triphosphate hydrolases"/>
    <property type="match status" value="1"/>
</dbReference>
<name>A0A1H5HBW7_9MICO</name>
<keyword evidence="6 8" id="KW-0472">Membrane</keyword>
<feature type="region of interest" description="Disordered" evidence="7">
    <location>
        <begin position="1"/>
        <end position="33"/>
    </location>
</feature>
<dbReference type="PANTHER" id="PTHR24221">
    <property type="entry name" value="ATP-BINDING CASSETTE SUB-FAMILY B"/>
    <property type="match status" value="1"/>
</dbReference>
<dbReference type="GO" id="GO:0034040">
    <property type="term" value="F:ATPase-coupled lipid transmembrane transporter activity"/>
    <property type="evidence" value="ECO:0007669"/>
    <property type="project" value="TreeGrafter"/>
</dbReference>
<evidence type="ECO:0000256" key="1">
    <source>
        <dbReference type="ARBA" id="ARBA00004651"/>
    </source>
</evidence>
<dbReference type="InterPro" id="IPR017871">
    <property type="entry name" value="ABC_transporter-like_CS"/>
</dbReference>
<evidence type="ECO:0000256" key="5">
    <source>
        <dbReference type="ARBA" id="ARBA00022989"/>
    </source>
</evidence>
<keyword evidence="5 8" id="KW-1133">Transmembrane helix</keyword>
<keyword evidence="4 11" id="KW-0067">ATP-binding</keyword>
<keyword evidence="3" id="KW-0547">Nucleotide-binding</keyword>
<dbReference type="Pfam" id="PF00005">
    <property type="entry name" value="ABC_tran"/>
    <property type="match status" value="1"/>
</dbReference>
<dbReference type="InterPro" id="IPR036640">
    <property type="entry name" value="ABC1_TM_sf"/>
</dbReference>
<dbReference type="Gene3D" id="1.20.1560.10">
    <property type="entry name" value="ABC transporter type 1, transmembrane domain"/>
    <property type="match status" value="1"/>
</dbReference>
<dbReference type="InterPro" id="IPR011527">
    <property type="entry name" value="ABC1_TM_dom"/>
</dbReference>
<dbReference type="EMBL" id="FNTX01000001">
    <property type="protein sequence ID" value="SEE25335.1"/>
    <property type="molecule type" value="Genomic_DNA"/>
</dbReference>
<dbReference type="PROSITE" id="PS50929">
    <property type="entry name" value="ABC_TM1F"/>
    <property type="match status" value="1"/>
</dbReference>
<feature type="transmembrane region" description="Helical" evidence="8">
    <location>
        <begin position="173"/>
        <end position="195"/>
    </location>
</feature>
<evidence type="ECO:0000259" key="9">
    <source>
        <dbReference type="PROSITE" id="PS50893"/>
    </source>
</evidence>
<comment type="subcellular location">
    <subcellularLocation>
        <location evidence="1">Cell membrane</location>
        <topology evidence="1">Multi-pass membrane protein</topology>
    </subcellularLocation>
</comment>
<dbReference type="AlphaFoldDB" id="A0A1H5HBW7"/>
<evidence type="ECO:0000313" key="12">
    <source>
        <dbReference type="Proteomes" id="UP000199220"/>
    </source>
</evidence>
<feature type="region of interest" description="Disordered" evidence="7">
    <location>
        <begin position="363"/>
        <end position="398"/>
    </location>
</feature>
<evidence type="ECO:0000256" key="6">
    <source>
        <dbReference type="ARBA" id="ARBA00023136"/>
    </source>
</evidence>
<evidence type="ECO:0000256" key="2">
    <source>
        <dbReference type="ARBA" id="ARBA00022692"/>
    </source>
</evidence>
<dbReference type="SUPFAM" id="SSF90123">
    <property type="entry name" value="ABC transporter transmembrane region"/>
    <property type="match status" value="1"/>
</dbReference>
<dbReference type="RefSeq" id="WP_089772696.1">
    <property type="nucleotide sequence ID" value="NZ_FNTX01000001.1"/>
</dbReference>
<dbReference type="SMART" id="SM00382">
    <property type="entry name" value="AAA"/>
    <property type="match status" value="1"/>
</dbReference>
<dbReference type="Pfam" id="PF00664">
    <property type="entry name" value="ABC_membrane"/>
    <property type="match status" value="1"/>
</dbReference>
<dbReference type="InterPro" id="IPR003593">
    <property type="entry name" value="AAA+_ATPase"/>
</dbReference>
<evidence type="ECO:0000313" key="11">
    <source>
        <dbReference type="EMBL" id="SEE25335.1"/>
    </source>
</evidence>
<dbReference type="Proteomes" id="UP000199220">
    <property type="component" value="Unassembled WGS sequence"/>
</dbReference>